<reference evidence="1 3" key="1">
    <citation type="submission" date="2023-07" db="EMBL/GenBank/DDBJ databases">
        <title>Sorghum-associated microbial communities from plants grown in Nebraska, USA.</title>
        <authorList>
            <person name="Schachtman D."/>
        </authorList>
    </citation>
    <scope>NUCLEOTIDE SEQUENCE</scope>
    <source>
        <strain evidence="1">DS1006</strain>
        <strain evidence="2 3">DS1016</strain>
    </source>
</reference>
<evidence type="ECO:0000313" key="1">
    <source>
        <dbReference type="EMBL" id="MDP9905377.1"/>
    </source>
</evidence>
<evidence type="ECO:0000313" key="2">
    <source>
        <dbReference type="EMBL" id="MDQ0180509.1"/>
    </source>
</evidence>
<dbReference type="Proteomes" id="UP001230951">
    <property type="component" value="Unassembled WGS sequence"/>
</dbReference>
<dbReference type="Gene3D" id="3.30.530.20">
    <property type="match status" value="1"/>
</dbReference>
<proteinExistence type="predicted"/>
<dbReference type="AlphaFoldDB" id="A0AAW8DAN1"/>
<organism evidence="1 4">
    <name type="scientific">Arthrobacter bambusae</name>
    <dbReference type="NCBI Taxonomy" id="1338426"/>
    <lineage>
        <taxon>Bacteria</taxon>
        <taxon>Bacillati</taxon>
        <taxon>Actinomycetota</taxon>
        <taxon>Actinomycetes</taxon>
        <taxon>Micrococcales</taxon>
        <taxon>Micrococcaceae</taxon>
        <taxon>Arthrobacter</taxon>
    </lineage>
</organism>
<dbReference type="EMBL" id="JAUSRG010000005">
    <property type="protein sequence ID" value="MDP9905377.1"/>
    <property type="molecule type" value="Genomic_DNA"/>
</dbReference>
<keyword evidence="3" id="KW-1185">Reference proteome</keyword>
<sequence length="72" mass="8552">MFISGVESATWINEVQVRFEAVVGAVSREYDAWIVAREPDEQIAWQSVRHPSREERYFSSRWGQRKQRYSCV</sequence>
<comment type="caution">
    <text evidence="1">The sequence shown here is derived from an EMBL/GenBank/DDBJ whole genome shotgun (WGS) entry which is preliminary data.</text>
</comment>
<accession>A0AAW8DAN1</accession>
<dbReference type="InterPro" id="IPR023393">
    <property type="entry name" value="START-like_dom_sf"/>
</dbReference>
<gene>
    <name evidence="1" type="ORF">J2S90_002343</name>
    <name evidence="2" type="ORF">J2S93_001931</name>
</gene>
<evidence type="ECO:0000313" key="4">
    <source>
        <dbReference type="Proteomes" id="UP001242995"/>
    </source>
</evidence>
<dbReference type="Proteomes" id="UP001242995">
    <property type="component" value="Unassembled WGS sequence"/>
</dbReference>
<dbReference type="EMBL" id="JAUSTF010000003">
    <property type="protein sequence ID" value="MDQ0180509.1"/>
    <property type="molecule type" value="Genomic_DNA"/>
</dbReference>
<name>A0AAW8DAN1_9MICC</name>
<protein>
    <submittedName>
        <fullName evidence="1">Uncharacterized protein</fullName>
    </submittedName>
</protein>
<evidence type="ECO:0000313" key="3">
    <source>
        <dbReference type="Proteomes" id="UP001230951"/>
    </source>
</evidence>